<gene>
    <name evidence="1" type="ORF">O1R50_08830</name>
</gene>
<organism evidence="1 2">
    <name type="scientific">Glycomyces luteolus</name>
    <dbReference type="NCBI Taxonomy" id="2670330"/>
    <lineage>
        <taxon>Bacteria</taxon>
        <taxon>Bacillati</taxon>
        <taxon>Actinomycetota</taxon>
        <taxon>Actinomycetes</taxon>
        <taxon>Glycomycetales</taxon>
        <taxon>Glycomycetaceae</taxon>
        <taxon>Glycomyces</taxon>
    </lineage>
</organism>
<evidence type="ECO:0000313" key="1">
    <source>
        <dbReference type="EMBL" id="MDA1359724.1"/>
    </source>
</evidence>
<comment type="caution">
    <text evidence="1">The sequence shown here is derived from an EMBL/GenBank/DDBJ whole genome shotgun (WGS) entry which is preliminary data.</text>
</comment>
<sequence length="161" mass="17842">MVNRTRGFLTADGKEVCDVWIHWLDPTSERPDFHTLHVDPLSPVQADAINSGSADGTLRLLVTAPDKTPGNVAVDNLELFHQAAAEDEEIHLNLLDADAWKFFRWSAEDYLFDLSSEQARFRNASRHDVIASSCSDMVPAAATSVSDWAATRLRTFSLPTS</sequence>
<protein>
    <submittedName>
        <fullName evidence="1">Uncharacterized protein</fullName>
    </submittedName>
</protein>
<proteinExistence type="predicted"/>
<dbReference type="EMBL" id="JAPZVP010000006">
    <property type="protein sequence ID" value="MDA1359724.1"/>
    <property type="molecule type" value="Genomic_DNA"/>
</dbReference>
<evidence type="ECO:0000313" key="2">
    <source>
        <dbReference type="Proteomes" id="UP001146067"/>
    </source>
</evidence>
<reference evidence="1" key="1">
    <citation type="submission" date="2022-12" db="EMBL/GenBank/DDBJ databases">
        <title>Gycomyces niveus sp.nov.,a novel actinomycete isolated from soil in Shouguan.</title>
        <authorList>
            <person name="Yang X."/>
        </authorList>
    </citation>
    <scope>NUCLEOTIDE SEQUENCE</scope>
    <source>
        <strain evidence="1">NEAU-A15</strain>
    </source>
</reference>
<accession>A0A9X3P7U8</accession>
<dbReference type="Proteomes" id="UP001146067">
    <property type="component" value="Unassembled WGS sequence"/>
</dbReference>
<name>A0A9X3P7U8_9ACTN</name>
<dbReference type="AlphaFoldDB" id="A0A9X3P7U8"/>
<keyword evidence="2" id="KW-1185">Reference proteome</keyword>
<dbReference type="RefSeq" id="WP_270109600.1">
    <property type="nucleotide sequence ID" value="NZ_JAPZVP010000006.1"/>
</dbReference>